<feature type="domain" description="HTH gntR-type" evidence="4">
    <location>
        <begin position="13"/>
        <end position="80"/>
    </location>
</feature>
<sequence length="226" mass="24086">MTATMQFGPVGTTSRTSHVLEILKNAILNGQLSPGEALVESELAGRLGVSKTPVREALKTLEGTGLVVIRPYSGATVRVFSDDDAVAIYDMRLLLEPEAVRRSVASGADLTEASDALARAAAAESGSERSLANRAFHRSLYRHSGNPLLLQTLDGLRDQIALISAGSWARSASWQHEAEEHARMLDAARAGDADGTARLVHEHIADFARRHIAPVDPTTAEGGSTR</sequence>
<dbReference type="InterPro" id="IPR008920">
    <property type="entry name" value="TF_FadR/GntR_C"/>
</dbReference>
<evidence type="ECO:0000313" key="6">
    <source>
        <dbReference type="Proteomes" id="UP001165580"/>
    </source>
</evidence>
<dbReference type="PANTHER" id="PTHR43537">
    <property type="entry name" value="TRANSCRIPTIONAL REGULATOR, GNTR FAMILY"/>
    <property type="match status" value="1"/>
</dbReference>
<name>A0ABT2GIT2_9MICO</name>
<keyword evidence="2" id="KW-0238">DNA-binding</keyword>
<evidence type="ECO:0000256" key="3">
    <source>
        <dbReference type="ARBA" id="ARBA00023163"/>
    </source>
</evidence>
<dbReference type="Pfam" id="PF07729">
    <property type="entry name" value="FCD"/>
    <property type="match status" value="1"/>
</dbReference>
<dbReference type="RefSeq" id="WP_259487640.1">
    <property type="nucleotide sequence ID" value="NZ_JANTEZ010000008.1"/>
</dbReference>
<comment type="caution">
    <text evidence="5">The sequence shown here is derived from an EMBL/GenBank/DDBJ whole genome shotgun (WGS) entry which is preliminary data.</text>
</comment>
<proteinExistence type="predicted"/>
<reference evidence="5" key="1">
    <citation type="submission" date="2022-08" db="EMBL/GenBank/DDBJ databases">
        <authorList>
            <person name="Deng Y."/>
            <person name="Han X.-F."/>
            <person name="Zhang Y.-Q."/>
        </authorList>
    </citation>
    <scope>NUCLEOTIDE SEQUENCE</scope>
    <source>
        <strain evidence="5">CPCC 205716</strain>
    </source>
</reference>
<dbReference type="PANTHER" id="PTHR43537:SF24">
    <property type="entry name" value="GLUCONATE OPERON TRANSCRIPTIONAL REPRESSOR"/>
    <property type="match status" value="1"/>
</dbReference>
<dbReference type="Gene3D" id="1.10.10.10">
    <property type="entry name" value="Winged helix-like DNA-binding domain superfamily/Winged helix DNA-binding domain"/>
    <property type="match status" value="1"/>
</dbReference>
<evidence type="ECO:0000313" key="5">
    <source>
        <dbReference type="EMBL" id="MCS5716144.1"/>
    </source>
</evidence>
<dbReference type="PROSITE" id="PS50949">
    <property type="entry name" value="HTH_GNTR"/>
    <property type="match status" value="1"/>
</dbReference>
<evidence type="ECO:0000256" key="2">
    <source>
        <dbReference type="ARBA" id="ARBA00023125"/>
    </source>
</evidence>
<keyword evidence="6" id="KW-1185">Reference proteome</keyword>
<dbReference type="InterPro" id="IPR000524">
    <property type="entry name" value="Tscrpt_reg_HTH_GntR"/>
</dbReference>
<accession>A0ABT2GIT2</accession>
<keyword evidence="1" id="KW-0805">Transcription regulation</keyword>
<dbReference type="SMART" id="SM00895">
    <property type="entry name" value="FCD"/>
    <property type="match status" value="1"/>
</dbReference>
<evidence type="ECO:0000256" key="1">
    <source>
        <dbReference type="ARBA" id="ARBA00023015"/>
    </source>
</evidence>
<dbReference type="SUPFAM" id="SSF46785">
    <property type="entry name" value="Winged helix' DNA-binding domain"/>
    <property type="match status" value="1"/>
</dbReference>
<dbReference type="InterPro" id="IPR036390">
    <property type="entry name" value="WH_DNA-bd_sf"/>
</dbReference>
<protein>
    <submittedName>
        <fullName evidence="5">GntR family transcriptional regulator</fullName>
    </submittedName>
</protein>
<organism evidence="5 6">
    <name type="scientific">Herbiconiux gentiana</name>
    <dbReference type="NCBI Taxonomy" id="2970912"/>
    <lineage>
        <taxon>Bacteria</taxon>
        <taxon>Bacillati</taxon>
        <taxon>Actinomycetota</taxon>
        <taxon>Actinomycetes</taxon>
        <taxon>Micrococcales</taxon>
        <taxon>Microbacteriaceae</taxon>
        <taxon>Herbiconiux</taxon>
    </lineage>
</organism>
<dbReference type="InterPro" id="IPR011711">
    <property type="entry name" value="GntR_C"/>
</dbReference>
<dbReference type="SUPFAM" id="SSF48008">
    <property type="entry name" value="GntR ligand-binding domain-like"/>
    <property type="match status" value="1"/>
</dbReference>
<dbReference type="Pfam" id="PF00392">
    <property type="entry name" value="GntR"/>
    <property type="match status" value="1"/>
</dbReference>
<dbReference type="Gene3D" id="1.20.120.530">
    <property type="entry name" value="GntR ligand-binding domain-like"/>
    <property type="match status" value="1"/>
</dbReference>
<dbReference type="SMART" id="SM00345">
    <property type="entry name" value="HTH_GNTR"/>
    <property type="match status" value="1"/>
</dbReference>
<dbReference type="EMBL" id="JANTEZ010000008">
    <property type="protein sequence ID" value="MCS5716144.1"/>
    <property type="molecule type" value="Genomic_DNA"/>
</dbReference>
<dbReference type="PRINTS" id="PR00035">
    <property type="entry name" value="HTHGNTR"/>
</dbReference>
<dbReference type="InterPro" id="IPR036388">
    <property type="entry name" value="WH-like_DNA-bd_sf"/>
</dbReference>
<dbReference type="CDD" id="cd07377">
    <property type="entry name" value="WHTH_GntR"/>
    <property type="match status" value="1"/>
</dbReference>
<evidence type="ECO:0000259" key="4">
    <source>
        <dbReference type="PROSITE" id="PS50949"/>
    </source>
</evidence>
<gene>
    <name evidence="5" type="ORF">NVV95_16480</name>
</gene>
<keyword evidence="3" id="KW-0804">Transcription</keyword>
<dbReference type="Proteomes" id="UP001165580">
    <property type="component" value="Unassembled WGS sequence"/>
</dbReference>